<comment type="caution">
    <text evidence="1">The sequence shown here is derived from an EMBL/GenBank/DDBJ whole genome shotgun (WGS) entry which is preliminary data.</text>
</comment>
<evidence type="ECO:0000313" key="1">
    <source>
        <dbReference type="EMBL" id="PQA71689.1"/>
    </source>
</evidence>
<sequence>MVEPKKTHRLVKEPQISARYLADYMAGSEMKRRSILTSCKYQPISRVIQHKEAKLQIGKHLRSGSSTTAELSSFADKLRTRMADSDFDRDLYDHNADYINRFAKVAPLLEIPDGERLAPGNCPPIIREGVKITADICMRLRKTTSTNKVKIGLATLRYEKGKALKQEVADWHSAFLFGYLGFLDDEDGAEPEKKLCLTIDAYSGAVYCAPGNSISRIKNFDAACAAIAERWENIKPPAKAIL</sequence>
<dbReference type="RefSeq" id="WP_104757464.1">
    <property type="nucleotide sequence ID" value="NZ_PTRC01000051.1"/>
</dbReference>
<dbReference type="EMBL" id="PTRC01000051">
    <property type="protein sequence ID" value="PQA71689.1"/>
    <property type="molecule type" value="Genomic_DNA"/>
</dbReference>
<gene>
    <name evidence="1" type="ORF">C3731_20595</name>
</gene>
<organism evidence="1 2">
    <name type="scientific">Brucella oryzae</name>
    <dbReference type="NCBI Taxonomy" id="335286"/>
    <lineage>
        <taxon>Bacteria</taxon>
        <taxon>Pseudomonadati</taxon>
        <taxon>Pseudomonadota</taxon>
        <taxon>Alphaproteobacteria</taxon>
        <taxon>Hyphomicrobiales</taxon>
        <taxon>Brucellaceae</taxon>
        <taxon>Brucella/Ochrobactrum group</taxon>
        <taxon>Brucella</taxon>
    </lineage>
</organism>
<reference evidence="1 2" key="1">
    <citation type="submission" date="2018-02" db="EMBL/GenBank/DDBJ databases">
        <title>Draft genome sequence of Ochrobactrum oryzae found in Brazil.</title>
        <authorList>
            <person name="Cerdeira L."/>
            <person name="Andrade F."/>
            <person name="Zacariotto T."/>
            <person name="Barbosa B."/>
            <person name="Santos S."/>
            <person name="Cassetari V."/>
            <person name="Lincopan N."/>
        </authorList>
    </citation>
    <scope>NUCLEOTIDE SEQUENCE [LARGE SCALE GENOMIC DNA]</scope>
    <source>
        <strain evidence="1 2">OA447</strain>
    </source>
</reference>
<dbReference type="Proteomes" id="UP000238493">
    <property type="component" value="Unassembled WGS sequence"/>
</dbReference>
<accession>A0A2S7IUL2</accession>
<keyword evidence="2" id="KW-1185">Reference proteome</keyword>
<dbReference type="OrthoDB" id="8264876at2"/>
<proteinExistence type="predicted"/>
<dbReference type="AlphaFoldDB" id="A0A2S7IUL2"/>
<name>A0A2S7IUL2_9HYPH</name>
<protein>
    <submittedName>
        <fullName evidence="1">Uncharacterized protein</fullName>
    </submittedName>
</protein>
<evidence type="ECO:0000313" key="2">
    <source>
        <dbReference type="Proteomes" id="UP000238493"/>
    </source>
</evidence>